<sequence length="397" mass="42835">MPRLRFCLLLAAMPLPVLADSAAELDALALADAAVSQPQSDSPLHGQLQLSHWQGSPWQGFASVRLDSVLQPGWRAVLADRLDFRPQAGGPAQVNSLQEAYLSWQPSPEQALDVGRINPRGGVALGFNPLDVWRDSGLRAAASADPASARDNRLGVVMLRAQQLYDGGSVGVLLAPALASAANPAPWSPDWGSSNRRERWQLQASVAGSGSLRTQWLLAGGAGEALQPGVAASLLLGDATTVYGEASASRRHDLAGGGARRWRALGVLGLGYTAATRLTLHAEWHYNGQALAAADWAALRGQAYGRYRQAAQQAALAPTRQQWFLHAEWQDFLRPGLVATAMLRHDRIDDSRFFSSGLRWQGDRLALGVNAERGLGRLGSHYGGQPLRWQLFSNFYY</sequence>
<accession>A0ABT5J4K0</accession>
<keyword evidence="3" id="KW-1185">Reference proteome</keyword>
<dbReference type="Proteomes" id="UP001219956">
    <property type="component" value="Unassembled WGS sequence"/>
</dbReference>
<organism evidence="2 3">
    <name type="scientific">Vogesella aquatica</name>
    <dbReference type="NCBI Taxonomy" id="2984206"/>
    <lineage>
        <taxon>Bacteria</taxon>
        <taxon>Pseudomonadati</taxon>
        <taxon>Pseudomonadota</taxon>
        <taxon>Betaproteobacteria</taxon>
        <taxon>Neisseriales</taxon>
        <taxon>Chromobacteriaceae</taxon>
        <taxon>Vogesella</taxon>
    </lineage>
</organism>
<dbReference type="RefSeq" id="WP_272753247.1">
    <property type="nucleotide sequence ID" value="NZ_JAQQLF010000031.1"/>
</dbReference>
<evidence type="ECO:0000313" key="3">
    <source>
        <dbReference type="Proteomes" id="UP001219956"/>
    </source>
</evidence>
<evidence type="ECO:0000313" key="2">
    <source>
        <dbReference type="EMBL" id="MDC7719059.1"/>
    </source>
</evidence>
<reference evidence="2 3" key="1">
    <citation type="submission" date="2023-01" db="EMBL/GenBank/DDBJ databases">
        <title>Novel species of the genus Vogesella isolated from rivers.</title>
        <authorList>
            <person name="Lu H."/>
        </authorList>
    </citation>
    <scope>NUCLEOTIDE SEQUENCE [LARGE SCALE GENOMIC DNA]</scope>
    <source>
        <strain evidence="2 3">DC21W</strain>
    </source>
</reference>
<gene>
    <name evidence="2" type="ORF">PQU95_17800</name>
</gene>
<evidence type="ECO:0000256" key="1">
    <source>
        <dbReference type="SAM" id="SignalP"/>
    </source>
</evidence>
<name>A0ABT5J4K0_9NEIS</name>
<comment type="caution">
    <text evidence="2">The sequence shown here is derived from an EMBL/GenBank/DDBJ whole genome shotgun (WGS) entry which is preliminary data.</text>
</comment>
<feature type="signal peptide" evidence="1">
    <location>
        <begin position="1"/>
        <end position="19"/>
    </location>
</feature>
<dbReference type="EMBL" id="JAQQLF010000031">
    <property type="protein sequence ID" value="MDC7719059.1"/>
    <property type="molecule type" value="Genomic_DNA"/>
</dbReference>
<protein>
    <recommendedName>
        <fullName evidence="4">Alginate export domain-containing protein</fullName>
    </recommendedName>
</protein>
<proteinExistence type="predicted"/>
<keyword evidence="1" id="KW-0732">Signal</keyword>
<feature type="chain" id="PRO_5045447655" description="Alginate export domain-containing protein" evidence="1">
    <location>
        <begin position="20"/>
        <end position="397"/>
    </location>
</feature>
<evidence type="ECO:0008006" key="4">
    <source>
        <dbReference type="Google" id="ProtNLM"/>
    </source>
</evidence>